<dbReference type="EMBL" id="JARPTC010000005">
    <property type="protein sequence ID" value="MDO7786532.1"/>
    <property type="molecule type" value="Genomic_DNA"/>
</dbReference>
<organism evidence="1 2">
    <name type="scientific">Desulforamulus aquiferis</name>
    <dbReference type="NCBI Taxonomy" id="1397668"/>
    <lineage>
        <taxon>Bacteria</taxon>
        <taxon>Bacillati</taxon>
        <taxon>Bacillota</taxon>
        <taxon>Clostridia</taxon>
        <taxon>Eubacteriales</taxon>
        <taxon>Peptococcaceae</taxon>
        <taxon>Desulforamulus</taxon>
    </lineage>
</organism>
<sequence length="217" mass="25562">MALYKRWSEVPGYLRTKIQLERIGLRPKFIDCPDGVINYYSGNSYKRYPLYDIEQCVPLENYTVSIDHIEVTTEILAEALYVINKFAKRKRDHKKEHYYSGQFHLVNLSKKREQEIYNLKGQVLVKMLEQQRAEILGIHRQTVKDHMKSDSVNYLVYIKAGEYTFHRPAKAKDIKKHKFLGDINIISAEMNTTSLSIMEAVMLLEKYMSEPCQQFEV</sequence>
<comment type="caution">
    <text evidence="1">The sequence shown here is derived from an EMBL/GenBank/DDBJ whole genome shotgun (WGS) entry which is preliminary data.</text>
</comment>
<dbReference type="RefSeq" id="WP_304541580.1">
    <property type="nucleotide sequence ID" value="NZ_JARPTC010000005.1"/>
</dbReference>
<gene>
    <name evidence="1" type="ORF">P6N53_04765</name>
</gene>
<protein>
    <submittedName>
        <fullName evidence="1">YkyB family protein</fullName>
    </submittedName>
</protein>
<name>A0AAW7ZB15_9FIRM</name>
<reference evidence="1" key="1">
    <citation type="journal article" date="2023" name="J. Hazard. Mater.">
        <title>Anaerobic biodegradation of pyrene and benzo[a]pyrene by a new sulfate-reducing Desulforamulus aquiferis strain DSA.</title>
        <authorList>
            <person name="Zhang Z."/>
            <person name="Sun J."/>
            <person name="Gong X."/>
            <person name="Wang C."/>
            <person name="Wang H."/>
        </authorList>
    </citation>
    <scope>NUCLEOTIDE SEQUENCE</scope>
    <source>
        <strain evidence="1">DSA</strain>
    </source>
</reference>
<dbReference type="Pfam" id="PF14177">
    <property type="entry name" value="YkyB"/>
    <property type="match status" value="1"/>
</dbReference>
<dbReference type="AlphaFoldDB" id="A0AAW7ZB15"/>
<reference evidence="1" key="2">
    <citation type="submission" date="2023-03" db="EMBL/GenBank/DDBJ databases">
        <authorList>
            <person name="Zhang Z."/>
        </authorList>
    </citation>
    <scope>NUCLEOTIDE SEQUENCE</scope>
    <source>
        <strain evidence="1">DSA</strain>
    </source>
</reference>
<proteinExistence type="predicted"/>
<keyword evidence="2" id="KW-1185">Reference proteome</keyword>
<evidence type="ECO:0000313" key="1">
    <source>
        <dbReference type="EMBL" id="MDO7786532.1"/>
    </source>
</evidence>
<evidence type="ECO:0000313" key="2">
    <source>
        <dbReference type="Proteomes" id="UP001172911"/>
    </source>
</evidence>
<dbReference type="Proteomes" id="UP001172911">
    <property type="component" value="Unassembled WGS sequence"/>
</dbReference>
<dbReference type="InterPro" id="IPR025552">
    <property type="entry name" value="YkyB"/>
</dbReference>
<accession>A0AAW7ZB15</accession>